<keyword evidence="5" id="KW-0175">Coiled coil</keyword>
<evidence type="ECO:0000313" key="9">
    <source>
        <dbReference type="EMBL" id="CAG4967957.1"/>
    </source>
</evidence>
<dbReference type="Proteomes" id="UP000691718">
    <property type="component" value="Unassembled WGS sequence"/>
</dbReference>
<evidence type="ECO:0000256" key="1">
    <source>
        <dbReference type="ARBA" id="ARBA00022723"/>
    </source>
</evidence>
<dbReference type="SMART" id="SM00290">
    <property type="entry name" value="ZnF_UBP"/>
    <property type="match status" value="1"/>
</dbReference>
<dbReference type="PANTHER" id="PTHR24007:SF7">
    <property type="entry name" value="BRCA1-ASSOCIATED PROTEIN"/>
    <property type="match status" value="1"/>
</dbReference>
<evidence type="ECO:0000256" key="2">
    <source>
        <dbReference type="ARBA" id="ARBA00022771"/>
    </source>
</evidence>
<gene>
    <name evidence="9" type="ORF">PAPOLLO_LOCUS7873</name>
</gene>
<evidence type="ECO:0000313" key="10">
    <source>
        <dbReference type="Proteomes" id="UP000691718"/>
    </source>
</evidence>
<dbReference type="InterPro" id="IPR011422">
    <property type="entry name" value="BRAP2/ETP1_RRM"/>
</dbReference>
<dbReference type="EMBL" id="CAJQZP010000547">
    <property type="protein sequence ID" value="CAG4967957.1"/>
    <property type="molecule type" value="Genomic_DNA"/>
</dbReference>
<dbReference type="OrthoDB" id="273556at2759"/>
<evidence type="ECO:0000256" key="3">
    <source>
        <dbReference type="ARBA" id="ARBA00022833"/>
    </source>
</evidence>
<feature type="region of interest" description="Disordered" evidence="6">
    <location>
        <begin position="257"/>
        <end position="284"/>
    </location>
</feature>
<dbReference type="InterPro" id="IPR047243">
    <property type="entry name" value="RING-H2_BRAP2"/>
</dbReference>
<keyword evidence="3" id="KW-0862">Zinc</keyword>
<feature type="compositionally biased region" description="Basic and acidic residues" evidence="6">
    <location>
        <begin position="269"/>
        <end position="282"/>
    </location>
</feature>
<evidence type="ECO:0000256" key="6">
    <source>
        <dbReference type="SAM" id="MobiDB-lite"/>
    </source>
</evidence>
<dbReference type="PROSITE" id="PS50271">
    <property type="entry name" value="ZF_UBP"/>
    <property type="match status" value="1"/>
</dbReference>
<feature type="region of interest" description="Disordered" evidence="6">
    <location>
        <begin position="1"/>
        <end position="25"/>
    </location>
</feature>
<evidence type="ECO:0000259" key="7">
    <source>
        <dbReference type="PROSITE" id="PS50089"/>
    </source>
</evidence>
<dbReference type="InterPro" id="IPR001607">
    <property type="entry name" value="Znf_UBP"/>
</dbReference>
<feature type="region of interest" description="Disordered" evidence="6">
    <location>
        <begin position="516"/>
        <end position="545"/>
    </location>
</feature>
<feature type="domain" description="RING-type" evidence="7">
    <location>
        <begin position="197"/>
        <end position="237"/>
    </location>
</feature>
<organism evidence="9 10">
    <name type="scientific">Parnassius apollo</name>
    <name type="common">Apollo butterfly</name>
    <name type="synonym">Papilio apollo</name>
    <dbReference type="NCBI Taxonomy" id="110799"/>
    <lineage>
        <taxon>Eukaryota</taxon>
        <taxon>Metazoa</taxon>
        <taxon>Ecdysozoa</taxon>
        <taxon>Arthropoda</taxon>
        <taxon>Hexapoda</taxon>
        <taxon>Insecta</taxon>
        <taxon>Pterygota</taxon>
        <taxon>Neoptera</taxon>
        <taxon>Endopterygota</taxon>
        <taxon>Lepidoptera</taxon>
        <taxon>Glossata</taxon>
        <taxon>Ditrysia</taxon>
        <taxon>Papilionoidea</taxon>
        <taxon>Papilionidae</taxon>
        <taxon>Parnassiinae</taxon>
        <taxon>Parnassini</taxon>
        <taxon>Parnassius</taxon>
        <taxon>Parnassius</taxon>
    </lineage>
</organism>
<protein>
    <submittedName>
        <fullName evidence="9">(apollo) hypothetical protein</fullName>
    </submittedName>
</protein>
<dbReference type="PANTHER" id="PTHR24007">
    <property type="entry name" value="BRCA1-ASSOCIATED PROTEIN"/>
    <property type="match status" value="1"/>
</dbReference>
<dbReference type="GO" id="GO:0005737">
    <property type="term" value="C:cytoplasm"/>
    <property type="evidence" value="ECO:0007669"/>
    <property type="project" value="TreeGrafter"/>
</dbReference>
<feature type="compositionally biased region" description="Basic and acidic residues" evidence="6">
    <location>
        <begin position="9"/>
        <end position="25"/>
    </location>
</feature>
<keyword evidence="10" id="KW-1185">Reference proteome</keyword>
<dbReference type="Pfam" id="PF02148">
    <property type="entry name" value="zf-UBP"/>
    <property type="match status" value="1"/>
</dbReference>
<dbReference type="Pfam" id="PF07576">
    <property type="entry name" value="BRAP2"/>
    <property type="match status" value="1"/>
</dbReference>
<feature type="domain" description="UBP-type" evidence="8">
    <location>
        <begin position="231"/>
        <end position="362"/>
    </location>
</feature>
<keyword evidence="2 4" id="KW-0863">Zinc-finger</keyword>
<evidence type="ECO:0000256" key="4">
    <source>
        <dbReference type="PROSITE-ProRule" id="PRU00502"/>
    </source>
</evidence>
<dbReference type="SMART" id="SM00184">
    <property type="entry name" value="RING"/>
    <property type="match status" value="1"/>
</dbReference>
<dbReference type="GO" id="GO:0008270">
    <property type="term" value="F:zinc ion binding"/>
    <property type="evidence" value="ECO:0007669"/>
    <property type="project" value="UniProtKB-KW"/>
</dbReference>
<dbReference type="GO" id="GO:0061630">
    <property type="term" value="F:ubiquitin protein ligase activity"/>
    <property type="evidence" value="ECO:0007669"/>
    <property type="project" value="TreeGrafter"/>
</dbReference>
<evidence type="ECO:0000256" key="5">
    <source>
        <dbReference type="SAM" id="Coils"/>
    </source>
</evidence>
<keyword evidence="1" id="KW-0479">Metal-binding</keyword>
<comment type="caution">
    <text evidence="9">The sequence shown here is derived from an EMBL/GenBank/DDBJ whole genome shotgun (WGS) entry which is preliminary data.</text>
</comment>
<dbReference type="CDD" id="cd16457">
    <property type="entry name" value="RING-H2_BRAP2"/>
    <property type="match status" value="1"/>
</dbReference>
<reference evidence="9" key="1">
    <citation type="submission" date="2021-04" db="EMBL/GenBank/DDBJ databases">
        <authorList>
            <person name="Tunstrom K."/>
        </authorList>
    </citation>
    <scope>NUCLEOTIDE SEQUENCE</scope>
</reference>
<dbReference type="Pfam" id="PF13639">
    <property type="entry name" value="zf-RING_2"/>
    <property type="match status" value="1"/>
</dbReference>
<evidence type="ECO:0000259" key="8">
    <source>
        <dbReference type="PROSITE" id="PS50271"/>
    </source>
</evidence>
<sequence length="545" mass="59920">MGDNPSEAEAAKEQKRKDRGARESKTITVETYASVLIGTNTDTGILPTSSRRPQQEKSVCEDGETISFFCGNPLVEVTKGVLHLYKENELKEAEEAKTLCLLSVPGALGAPDLLAFAAACQQDIAHVRVLRDGSPDHYMALLTFRSSAAAREFHSAFDGVPYSSLEPNALCHMAWVSRVEWARDGTPPPSHTELPTCPVCLERMDESVAGVLSVQCAHAFHAECLVRWRDARCPVCRCAQTPEPRGEARCEECHMGNSQSGGEFTSDGEPARDTEDVSRDGLAEGLPDGMTGGALWICLICGHVGCGRYEGGHAAKHFLASNHTYALQLGSNRVWDYAGDNFVHRLVQNKTDGKLVAAEGGLAADDAACGAEKLDAAQLEFTYMLTQQLDSQRMFYEDRIAKLESERSAECCVLRRRAAAAEAENSQLRERLQQLQRDCAQHERRMQQLAARLSSVQNDLAEERGLASALATGQAQWQEQAKQKEEAFLKEVADLKEQLRDVMFFVEARGQLERTEAATRDEIASASVSVAAPDRHKPGARRRRR</sequence>
<accession>A0A8S3WN69</accession>
<dbReference type="PROSITE" id="PS50089">
    <property type="entry name" value="ZF_RING_2"/>
    <property type="match status" value="1"/>
</dbReference>
<name>A0A8S3WN69_PARAO</name>
<feature type="coiled-coil region" evidence="5">
    <location>
        <begin position="386"/>
        <end position="498"/>
    </location>
</feature>
<dbReference type="GO" id="GO:0016567">
    <property type="term" value="P:protein ubiquitination"/>
    <property type="evidence" value="ECO:0007669"/>
    <property type="project" value="TreeGrafter"/>
</dbReference>
<proteinExistence type="predicted"/>
<dbReference type="AlphaFoldDB" id="A0A8S3WN69"/>
<dbReference type="GO" id="GO:0007265">
    <property type="term" value="P:Ras protein signal transduction"/>
    <property type="evidence" value="ECO:0007669"/>
    <property type="project" value="TreeGrafter"/>
</dbReference>
<dbReference type="InterPro" id="IPR001841">
    <property type="entry name" value="Znf_RING"/>
</dbReference>